<protein>
    <submittedName>
        <fullName evidence="3">Response regulator rcp1</fullName>
    </submittedName>
</protein>
<dbReference type="STRING" id="1891926.Fuma_00573"/>
<keyword evidence="4" id="KW-1185">Reference proteome</keyword>
<keyword evidence="1" id="KW-0597">Phosphoprotein</keyword>
<evidence type="ECO:0000313" key="3">
    <source>
        <dbReference type="EMBL" id="APZ90989.1"/>
    </source>
</evidence>
<dbReference type="SUPFAM" id="SSF52172">
    <property type="entry name" value="CheY-like"/>
    <property type="match status" value="1"/>
</dbReference>
<evidence type="ECO:0000259" key="2">
    <source>
        <dbReference type="PROSITE" id="PS50110"/>
    </source>
</evidence>
<dbReference type="Gene3D" id="3.40.50.2300">
    <property type="match status" value="1"/>
</dbReference>
<sequence length="152" mass="17382">MTDSALPSPRPIDILLVEDDIDDVNLINRTLEKDRILNTLVRVADGIDAMKFLNREDEFADAVRPDLILLDLNMPRMNGREVLAAVKEDPLLDTIPIVVFTTSDDERDVLASYKYKANSYVTKPVDIVKFGEILREIRNYWFYVVTLPPSQT</sequence>
<dbReference type="CDD" id="cd17557">
    <property type="entry name" value="REC_Rcp-like"/>
    <property type="match status" value="1"/>
</dbReference>
<feature type="domain" description="Response regulatory" evidence="2">
    <location>
        <begin position="13"/>
        <end position="138"/>
    </location>
</feature>
<dbReference type="EMBL" id="CP017641">
    <property type="protein sequence ID" value="APZ90989.1"/>
    <property type="molecule type" value="Genomic_DNA"/>
</dbReference>
<feature type="modified residue" description="4-aspartylphosphate" evidence="1">
    <location>
        <position position="71"/>
    </location>
</feature>
<dbReference type="GO" id="GO:0000160">
    <property type="term" value="P:phosphorelay signal transduction system"/>
    <property type="evidence" value="ECO:0007669"/>
    <property type="project" value="InterPro"/>
</dbReference>
<reference evidence="3 4" key="1">
    <citation type="journal article" date="2016" name="Front. Microbiol.">
        <title>Fuerstia marisgermanicae gen. nov., sp. nov., an Unusual Member of the Phylum Planctomycetes from the German Wadden Sea.</title>
        <authorList>
            <person name="Kohn T."/>
            <person name="Heuer A."/>
            <person name="Jogler M."/>
            <person name="Vollmers J."/>
            <person name="Boedeker C."/>
            <person name="Bunk B."/>
            <person name="Rast P."/>
            <person name="Borchert D."/>
            <person name="Glockner I."/>
            <person name="Freese H.M."/>
            <person name="Klenk H.P."/>
            <person name="Overmann J."/>
            <person name="Kaster A.K."/>
            <person name="Rohde M."/>
            <person name="Wiegand S."/>
            <person name="Jogler C."/>
        </authorList>
    </citation>
    <scope>NUCLEOTIDE SEQUENCE [LARGE SCALE GENOMIC DNA]</scope>
    <source>
        <strain evidence="3 4">NH11</strain>
    </source>
</reference>
<organism evidence="3 4">
    <name type="scientific">Fuerstiella marisgermanici</name>
    <dbReference type="NCBI Taxonomy" id="1891926"/>
    <lineage>
        <taxon>Bacteria</taxon>
        <taxon>Pseudomonadati</taxon>
        <taxon>Planctomycetota</taxon>
        <taxon>Planctomycetia</taxon>
        <taxon>Planctomycetales</taxon>
        <taxon>Planctomycetaceae</taxon>
        <taxon>Fuerstiella</taxon>
    </lineage>
</organism>
<dbReference type="Proteomes" id="UP000187735">
    <property type="component" value="Chromosome"/>
</dbReference>
<dbReference type="InterPro" id="IPR001789">
    <property type="entry name" value="Sig_transdc_resp-reg_receiver"/>
</dbReference>
<gene>
    <name evidence="3" type="primary">rcp1_2</name>
    <name evidence="3" type="ORF">Fuma_00573</name>
</gene>
<dbReference type="AlphaFoldDB" id="A0A1P8WAA6"/>
<evidence type="ECO:0000313" key="4">
    <source>
        <dbReference type="Proteomes" id="UP000187735"/>
    </source>
</evidence>
<dbReference type="PANTHER" id="PTHR44520">
    <property type="entry name" value="RESPONSE REGULATOR RCP1-RELATED"/>
    <property type="match status" value="1"/>
</dbReference>
<dbReference type="PROSITE" id="PS50110">
    <property type="entry name" value="RESPONSE_REGULATORY"/>
    <property type="match status" value="1"/>
</dbReference>
<evidence type="ECO:0000256" key="1">
    <source>
        <dbReference type="PROSITE-ProRule" id="PRU00169"/>
    </source>
</evidence>
<name>A0A1P8WAA6_9PLAN</name>
<dbReference type="Pfam" id="PF00072">
    <property type="entry name" value="Response_reg"/>
    <property type="match status" value="1"/>
</dbReference>
<dbReference type="InterPro" id="IPR052893">
    <property type="entry name" value="TCS_response_regulator"/>
</dbReference>
<dbReference type="RefSeq" id="WP_077022808.1">
    <property type="nucleotide sequence ID" value="NZ_CP017641.1"/>
</dbReference>
<dbReference type="InterPro" id="IPR011006">
    <property type="entry name" value="CheY-like_superfamily"/>
</dbReference>
<dbReference type="SMART" id="SM00448">
    <property type="entry name" value="REC"/>
    <property type="match status" value="1"/>
</dbReference>
<dbReference type="KEGG" id="fmr:Fuma_00573"/>
<proteinExistence type="predicted"/>
<accession>A0A1P8WAA6</accession>
<dbReference type="PANTHER" id="PTHR44520:SF2">
    <property type="entry name" value="RESPONSE REGULATOR RCP1"/>
    <property type="match status" value="1"/>
</dbReference>
<dbReference type="OrthoDB" id="195863at2"/>